<sequence>MVEEPSKKKALDVLQEALEKIKPQMEVRSRRVGGASYQVPMPVRGRRASSLVVRWLVTEANKRPNKQYHSYAEKLAAEILDALQEQGGAIEKRNTSHRMAEANKAFSHFRW</sequence>
<dbReference type="GO" id="GO:0006412">
    <property type="term" value="P:translation"/>
    <property type="evidence" value="ECO:0007669"/>
    <property type="project" value="InterPro"/>
</dbReference>
<dbReference type="Gene3D" id="1.10.455.10">
    <property type="entry name" value="Ribosomal protein S7 domain"/>
    <property type="match status" value="1"/>
</dbReference>
<accession>A0A645EKW8</accession>
<keyword evidence="3" id="KW-0687">Ribonucleoprotein</keyword>
<dbReference type="AlphaFoldDB" id="A0A645EKW8"/>
<name>A0A645EKW8_9ZZZZ</name>
<gene>
    <name evidence="5" type="primary">rpsG_37</name>
    <name evidence="5" type="ORF">SDC9_149183</name>
</gene>
<dbReference type="GO" id="GO:1990904">
    <property type="term" value="C:ribonucleoprotein complex"/>
    <property type="evidence" value="ECO:0007669"/>
    <property type="project" value="UniProtKB-KW"/>
</dbReference>
<reference evidence="5" key="1">
    <citation type="submission" date="2019-08" db="EMBL/GenBank/DDBJ databases">
        <authorList>
            <person name="Kucharzyk K."/>
            <person name="Murdoch R.W."/>
            <person name="Higgins S."/>
            <person name="Loffler F."/>
        </authorList>
    </citation>
    <scope>NUCLEOTIDE SEQUENCE</scope>
</reference>
<evidence type="ECO:0000256" key="2">
    <source>
        <dbReference type="ARBA" id="ARBA00022980"/>
    </source>
</evidence>
<dbReference type="GO" id="GO:0005840">
    <property type="term" value="C:ribosome"/>
    <property type="evidence" value="ECO:0007669"/>
    <property type="project" value="UniProtKB-KW"/>
</dbReference>
<evidence type="ECO:0000259" key="4">
    <source>
        <dbReference type="Pfam" id="PF00177"/>
    </source>
</evidence>
<dbReference type="PIRSF" id="PIRSF002122">
    <property type="entry name" value="RPS7p_RPS7a_RPS5e_RPS7o"/>
    <property type="match status" value="1"/>
</dbReference>
<keyword evidence="2 5" id="KW-0689">Ribosomal protein</keyword>
<organism evidence="5">
    <name type="scientific">bioreactor metagenome</name>
    <dbReference type="NCBI Taxonomy" id="1076179"/>
    <lineage>
        <taxon>unclassified sequences</taxon>
        <taxon>metagenomes</taxon>
        <taxon>ecological metagenomes</taxon>
    </lineage>
</organism>
<dbReference type="InterPro" id="IPR000235">
    <property type="entry name" value="Ribosomal_uS7"/>
</dbReference>
<evidence type="ECO:0000256" key="1">
    <source>
        <dbReference type="ARBA" id="ARBA00007151"/>
    </source>
</evidence>
<comment type="similarity">
    <text evidence="1">Belongs to the universal ribosomal protein uS7 family.</text>
</comment>
<protein>
    <submittedName>
        <fullName evidence="5">30S ribosomal protein S7</fullName>
    </submittedName>
</protein>
<dbReference type="EMBL" id="VSSQ01047940">
    <property type="protein sequence ID" value="MPN01970.1"/>
    <property type="molecule type" value="Genomic_DNA"/>
</dbReference>
<evidence type="ECO:0000256" key="3">
    <source>
        <dbReference type="ARBA" id="ARBA00023274"/>
    </source>
</evidence>
<dbReference type="InterPro" id="IPR036823">
    <property type="entry name" value="Ribosomal_uS7_dom_sf"/>
</dbReference>
<evidence type="ECO:0000313" key="5">
    <source>
        <dbReference type="EMBL" id="MPN01970.1"/>
    </source>
</evidence>
<proteinExistence type="inferred from homology"/>
<dbReference type="PANTHER" id="PTHR11205">
    <property type="entry name" value="RIBOSOMAL PROTEIN S7"/>
    <property type="match status" value="1"/>
</dbReference>
<feature type="domain" description="Small ribosomal subunit protein uS7" evidence="4">
    <location>
        <begin position="2"/>
        <end position="104"/>
    </location>
</feature>
<dbReference type="Pfam" id="PF00177">
    <property type="entry name" value="Ribosomal_S7"/>
    <property type="match status" value="1"/>
</dbReference>
<comment type="caution">
    <text evidence="5">The sequence shown here is derived from an EMBL/GenBank/DDBJ whole genome shotgun (WGS) entry which is preliminary data.</text>
</comment>
<dbReference type="SUPFAM" id="SSF47973">
    <property type="entry name" value="Ribosomal protein S7"/>
    <property type="match status" value="1"/>
</dbReference>
<dbReference type="InterPro" id="IPR023798">
    <property type="entry name" value="Ribosomal_uS7_dom"/>
</dbReference>